<sequence>MGEPTFSLQVGSSANGVPVLTFHGYYSQQGGEAVEAQVAAALDRGQKNVILDLTKCTIINSPGIAKLMDVVMKVVDDFRGKLVLVGLDNSKKQFLTMTGVLPLATAVSTLAEAERAMSG</sequence>
<dbReference type="Gene3D" id="3.30.750.24">
    <property type="entry name" value="STAS domain"/>
    <property type="match status" value="1"/>
</dbReference>
<name>A0A367ZWB8_9BACT</name>
<dbReference type="SUPFAM" id="SSF52091">
    <property type="entry name" value="SpoIIaa-like"/>
    <property type="match status" value="1"/>
</dbReference>
<accession>A0A367ZWB8</accession>
<organism evidence="2 3">
    <name type="scientific">Candidatus Ozemobacter sibiricus</name>
    <dbReference type="NCBI Taxonomy" id="2268124"/>
    <lineage>
        <taxon>Bacteria</taxon>
        <taxon>Candidatus Ozemobacteria</taxon>
        <taxon>Candidatus Ozemobacterales</taxon>
        <taxon>Candidatus Ozemobacteraceae</taxon>
        <taxon>Candidatus Ozemobacter</taxon>
    </lineage>
</organism>
<dbReference type="EMBL" id="QOQW01000001">
    <property type="protein sequence ID" value="RCK81621.1"/>
    <property type="molecule type" value="Genomic_DNA"/>
</dbReference>
<evidence type="ECO:0000313" key="3">
    <source>
        <dbReference type="Proteomes" id="UP000252355"/>
    </source>
</evidence>
<dbReference type="Pfam" id="PF01740">
    <property type="entry name" value="STAS"/>
    <property type="match status" value="1"/>
</dbReference>
<dbReference type="AlphaFoldDB" id="A0A367ZWB8"/>
<dbReference type="InterPro" id="IPR036513">
    <property type="entry name" value="STAS_dom_sf"/>
</dbReference>
<dbReference type="InterPro" id="IPR002645">
    <property type="entry name" value="STAS_dom"/>
</dbReference>
<feature type="domain" description="STAS" evidence="1">
    <location>
        <begin position="15"/>
        <end position="119"/>
    </location>
</feature>
<dbReference type="PROSITE" id="PS50801">
    <property type="entry name" value="STAS"/>
    <property type="match status" value="1"/>
</dbReference>
<evidence type="ECO:0000259" key="1">
    <source>
        <dbReference type="PROSITE" id="PS50801"/>
    </source>
</evidence>
<protein>
    <recommendedName>
        <fullName evidence="1">STAS domain-containing protein</fullName>
    </recommendedName>
</protein>
<dbReference type="Proteomes" id="UP000252355">
    <property type="component" value="Unassembled WGS sequence"/>
</dbReference>
<evidence type="ECO:0000313" key="2">
    <source>
        <dbReference type="EMBL" id="RCK81621.1"/>
    </source>
</evidence>
<proteinExistence type="predicted"/>
<comment type="caution">
    <text evidence="2">The sequence shown here is derived from an EMBL/GenBank/DDBJ whole genome shotgun (WGS) entry which is preliminary data.</text>
</comment>
<gene>
    <name evidence="2" type="ORF">OZSIB_0755</name>
</gene>
<reference evidence="2 3" key="1">
    <citation type="submission" date="2018-05" db="EMBL/GenBank/DDBJ databases">
        <title>A metagenomic window into the 2 km-deep terrestrial subsurface aquifer revealed taxonomically and functionally diverse microbial community comprising novel uncultured bacterial lineages.</title>
        <authorList>
            <person name="Kadnikov V.V."/>
            <person name="Mardanov A.V."/>
            <person name="Beletsky A.V."/>
            <person name="Banks D."/>
            <person name="Pimenov N.V."/>
            <person name="Frank Y.A."/>
            <person name="Karnachuk O.V."/>
            <person name="Ravin N.V."/>
        </authorList>
    </citation>
    <scope>NUCLEOTIDE SEQUENCE [LARGE SCALE GENOMIC DNA]</scope>
    <source>
        <strain evidence="2">BY5</strain>
    </source>
</reference>